<dbReference type="GO" id="GO:0006355">
    <property type="term" value="P:regulation of DNA-templated transcription"/>
    <property type="evidence" value="ECO:0007669"/>
    <property type="project" value="InterPro"/>
</dbReference>
<protein>
    <submittedName>
        <fullName evidence="5">Helix-turn-helix transcriptional regulator</fullName>
    </submittedName>
</protein>
<dbReference type="InterPro" id="IPR016032">
    <property type="entry name" value="Sig_transdc_resp-reg_C-effctor"/>
</dbReference>
<dbReference type="PROSITE" id="PS00622">
    <property type="entry name" value="HTH_LUXR_1"/>
    <property type="match status" value="1"/>
</dbReference>
<keyword evidence="1" id="KW-0805">Transcription regulation</keyword>
<sequence>PGAPRTGPQALTDSERRIAGLAAEGRTNAEIAAALHLARRTVETHLTAAYRKLGITRRTQLPAALAPAPYDPAARAG</sequence>
<evidence type="ECO:0000313" key="6">
    <source>
        <dbReference type="Proteomes" id="UP000471745"/>
    </source>
</evidence>
<dbReference type="SMART" id="SM00421">
    <property type="entry name" value="HTH_LUXR"/>
    <property type="match status" value="1"/>
</dbReference>
<dbReference type="PRINTS" id="PR00038">
    <property type="entry name" value="HTHLUXR"/>
</dbReference>
<evidence type="ECO:0000259" key="4">
    <source>
        <dbReference type="PROSITE" id="PS50043"/>
    </source>
</evidence>
<dbReference type="InterPro" id="IPR000792">
    <property type="entry name" value="Tscrpt_reg_LuxR_C"/>
</dbReference>
<name>A0A9X5CH46_9ACTN</name>
<dbReference type="RefSeq" id="WP_163087222.1">
    <property type="nucleotide sequence ID" value="NZ_JAAGNA010000249.1"/>
</dbReference>
<feature type="domain" description="HTH luxR-type" evidence="4">
    <location>
        <begin position="4"/>
        <end position="70"/>
    </location>
</feature>
<organism evidence="5 6">
    <name type="scientific">Actinospica acidiphila</name>
    <dbReference type="NCBI Taxonomy" id="304899"/>
    <lineage>
        <taxon>Bacteria</taxon>
        <taxon>Bacillati</taxon>
        <taxon>Actinomycetota</taxon>
        <taxon>Actinomycetes</taxon>
        <taxon>Catenulisporales</taxon>
        <taxon>Actinospicaceae</taxon>
        <taxon>Actinospica</taxon>
    </lineage>
</organism>
<gene>
    <name evidence="5" type="ORF">G3I18_07525</name>
</gene>
<accession>A0A9X5CH46</accession>
<keyword evidence="2" id="KW-0238">DNA-binding</keyword>
<dbReference type="EMBL" id="JAAGNA010000249">
    <property type="protein sequence ID" value="NEC48429.1"/>
    <property type="molecule type" value="Genomic_DNA"/>
</dbReference>
<dbReference type="PROSITE" id="PS50043">
    <property type="entry name" value="HTH_LUXR_2"/>
    <property type="match status" value="1"/>
</dbReference>
<keyword evidence="3" id="KW-0804">Transcription</keyword>
<dbReference type="InterPro" id="IPR036388">
    <property type="entry name" value="WH-like_DNA-bd_sf"/>
</dbReference>
<dbReference type="PANTHER" id="PTHR44688:SF16">
    <property type="entry name" value="DNA-BINDING TRANSCRIPTIONAL ACTIVATOR DEVR_DOSR"/>
    <property type="match status" value="1"/>
</dbReference>
<feature type="non-terminal residue" evidence="5">
    <location>
        <position position="1"/>
    </location>
</feature>
<keyword evidence="6" id="KW-1185">Reference proteome</keyword>
<dbReference type="Proteomes" id="UP000471745">
    <property type="component" value="Unassembled WGS sequence"/>
</dbReference>
<reference evidence="5 6" key="1">
    <citation type="submission" date="2020-01" db="EMBL/GenBank/DDBJ databases">
        <title>Insect and environment-associated Actinomycetes.</title>
        <authorList>
            <person name="Currrie C."/>
            <person name="Chevrette M."/>
            <person name="Carlson C."/>
            <person name="Stubbendieck R."/>
            <person name="Wendt-Pienkowski E."/>
        </authorList>
    </citation>
    <scope>NUCLEOTIDE SEQUENCE [LARGE SCALE GENOMIC DNA]</scope>
    <source>
        <strain evidence="5 6">SID8189</strain>
    </source>
</reference>
<dbReference type="PANTHER" id="PTHR44688">
    <property type="entry name" value="DNA-BINDING TRANSCRIPTIONAL ACTIVATOR DEVR_DOSR"/>
    <property type="match status" value="1"/>
</dbReference>
<dbReference type="AlphaFoldDB" id="A0A9X5CH46"/>
<evidence type="ECO:0000313" key="5">
    <source>
        <dbReference type="EMBL" id="NEC48429.1"/>
    </source>
</evidence>
<comment type="caution">
    <text evidence="5">The sequence shown here is derived from an EMBL/GenBank/DDBJ whole genome shotgun (WGS) entry which is preliminary data.</text>
</comment>
<evidence type="ECO:0000256" key="2">
    <source>
        <dbReference type="ARBA" id="ARBA00023125"/>
    </source>
</evidence>
<evidence type="ECO:0000256" key="1">
    <source>
        <dbReference type="ARBA" id="ARBA00023015"/>
    </source>
</evidence>
<dbReference type="GO" id="GO:0003677">
    <property type="term" value="F:DNA binding"/>
    <property type="evidence" value="ECO:0007669"/>
    <property type="project" value="UniProtKB-KW"/>
</dbReference>
<evidence type="ECO:0000256" key="3">
    <source>
        <dbReference type="ARBA" id="ARBA00023163"/>
    </source>
</evidence>
<dbReference type="CDD" id="cd06170">
    <property type="entry name" value="LuxR_C_like"/>
    <property type="match status" value="1"/>
</dbReference>
<dbReference type="Gene3D" id="1.10.10.10">
    <property type="entry name" value="Winged helix-like DNA-binding domain superfamily/Winged helix DNA-binding domain"/>
    <property type="match status" value="1"/>
</dbReference>
<dbReference type="Pfam" id="PF00196">
    <property type="entry name" value="GerE"/>
    <property type="match status" value="1"/>
</dbReference>
<dbReference type="SUPFAM" id="SSF46894">
    <property type="entry name" value="C-terminal effector domain of the bipartite response regulators"/>
    <property type="match status" value="1"/>
</dbReference>
<proteinExistence type="predicted"/>